<dbReference type="InterPro" id="IPR028357">
    <property type="entry name" value="UDPglc_DH_bac"/>
</dbReference>
<evidence type="ECO:0000256" key="4">
    <source>
        <dbReference type="ARBA" id="ARBA00023002"/>
    </source>
</evidence>
<dbReference type="Proteomes" id="UP001160625">
    <property type="component" value="Unassembled WGS sequence"/>
</dbReference>
<dbReference type="SUPFAM" id="SSF51735">
    <property type="entry name" value="NAD(P)-binding Rossmann-fold domains"/>
    <property type="match status" value="1"/>
</dbReference>
<comment type="similarity">
    <text evidence="2 7">Belongs to the UDP-glucose/GDP-mannose dehydrogenase family.</text>
</comment>
<dbReference type="SUPFAM" id="SSF52413">
    <property type="entry name" value="UDP-glucose/GDP-mannose dehydrogenase C-terminal domain"/>
    <property type="match status" value="1"/>
</dbReference>
<evidence type="ECO:0000256" key="6">
    <source>
        <dbReference type="ARBA" id="ARBA00047473"/>
    </source>
</evidence>
<comment type="catalytic activity">
    <reaction evidence="6 7">
        <text>UDP-alpha-D-glucose + 2 NAD(+) + H2O = UDP-alpha-D-glucuronate + 2 NADH + 3 H(+)</text>
        <dbReference type="Rhea" id="RHEA:23596"/>
        <dbReference type="ChEBI" id="CHEBI:15377"/>
        <dbReference type="ChEBI" id="CHEBI:15378"/>
        <dbReference type="ChEBI" id="CHEBI:57540"/>
        <dbReference type="ChEBI" id="CHEBI:57945"/>
        <dbReference type="ChEBI" id="CHEBI:58052"/>
        <dbReference type="ChEBI" id="CHEBI:58885"/>
        <dbReference type="EC" id="1.1.1.22"/>
    </reaction>
</comment>
<comment type="pathway">
    <text evidence="1">Nucleotide-sugar biosynthesis; UDP-alpha-D-glucuronate biosynthesis; UDP-alpha-D-glucuronate from UDP-alpha-D-glucose: step 1/1.</text>
</comment>
<dbReference type="Pfam" id="PF03720">
    <property type="entry name" value="UDPG_MGDP_dh_C"/>
    <property type="match status" value="1"/>
</dbReference>
<dbReference type="InterPro" id="IPR017476">
    <property type="entry name" value="UDP-Glc/GDP-Man"/>
</dbReference>
<dbReference type="InterPro" id="IPR014026">
    <property type="entry name" value="UDP-Glc/GDP-Man_DH_dimer"/>
</dbReference>
<keyword evidence="4 7" id="KW-0560">Oxidoreductase</keyword>
<evidence type="ECO:0000313" key="9">
    <source>
        <dbReference type="EMBL" id="MDH7637276.1"/>
    </source>
</evidence>
<name>A0ABT6MWD9_9SPHN</name>
<evidence type="ECO:0000256" key="2">
    <source>
        <dbReference type="ARBA" id="ARBA00006601"/>
    </source>
</evidence>
<accession>A0ABT6MWD9</accession>
<dbReference type="PIRSF" id="PIRSF000124">
    <property type="entry name" value="UDPglc_GDPman_dh"/>
    <property type="match status" value="1"/>
</dbReference>
<dbReference type="PANTHER" id="PTHR43750">
    <property type="entry name" value="UDP-GLUCOSE 6-DEHYDROGENASE TUAD"/>
    <property type="match status" value="1"/>
</dbReference>
<dbReference type="PANTHER" id="PTHR43750:SF1">
    <property type="entry name" value="GDP-MANNOSE 6-DEHYDROGENASE"/>
    <property type="match status" value="1"/>
</dbReference>
<dbReference type="InterPro" id="IPR036291">
    <property type="entry name" value="NAD(P)-bd_dom_sf"/>
</dbReference>
<dbReference type="RefSeq" id="WP_281042635.1">
    <property type="nucleotide sequence ID" value="NZ_JARYGZ010000001.1"/>
</dbReference>
<evidence type="ECO:0000256" key="5">
    <source>
        <dbReference type="ARBA" id="ARBA00023027"/>
    </source>
</evidence>
<evidence type="ECO:0000256" key="3">
    <source>
        <dbReference type="ARBA" id="ARBA00012954"/>
    </source>
</evidence>
<evidence type="ECO:0000256" key="1">
    <source>
        <dbReference type="ARBA" id="ARBA00004701"/>
    </source>
</evidence>
<gene>
    <name evidence="9" type="ORF">QGN17_00905</name>
</gene>
<dbReference type="EMBL" id="JARYGZ010000001">
    <property type="protein sequence ID" value="MDH7637276.1"/>
    <property type="molecule type" value="Genomic_DNA"/>
</dbReference>
<keyword evidence="10" id="KW-1185">Reference proteome</keyword>
<dbReference type="InterPro" id="IPR008927">
    <property type="entry name" value="6-PGluconate_DH-like_C_sf"/>
</dbReference>
<sequence>MQIAIFGLGYVGATAAACLASQGHRVIGVDPNPDKVSKIMSGVAPITEPGLDDLTAAGVKDGLLSAVSIADKDVVSSDLIIVCVGTPSAVDGSHNMSFIAEVSRQIALQLKDAPDARPVVAYRSTVRPGTIEEMIQPIFDDVLGTDSDRVELVYNPEFLRESVAIADFFAPPKIVVGTKTGERCAAIDGINEGIEAPVFYVKYREAEITKFVDNTFHAVKTAFANEIGRVCTKLGVSASEVHRIFVSDTKLNVSPYYLRPGGAFGGSCLPKDVRALQHMSRLVGGSTGLIDSLIVSNEAHKQFLFELCSQGLTHGAKVLMLGLAFKDKSDDLRESPNIDIARYLLTAGYELSIFDPYVTPGNLVGQNLGVLSRSPFIRKLLKSQAEIEAETYDVVIDTRSIAGNYKLDAARIVDINRLA</sequence>
<dbReference type="Gene3D" id="3.40.50.720">
    <property type="entry name" value="NAD(P)-binding Rossmann-like Domain"/>
    <property type="match status" value="2"/>
</dbReference>
<dbReference type="Gene3D" id="1.20.5.170">
    <property type="match status" value="1"/>
</dbReference>
<proteinExistence type="inferred from homology"/>
<dbReference type="Pfam" id="PF03721">
    <property type="entry name" value="UDPG_MGDP_dh_N"/>
    <property type="match status" value="1"/>
</dbReference>
<reference evidence="9" key="1">
    <citation type="submission" date="2023-04" db="EMBL/GenBank/DDBJ databases">
        <title>Sphingomonas sp. MAHUQ-71 isolated from rice field.</title>
        <authorList>
            <person name="Huq M.A."/>
        </authorList>
    </citation>
    <scope>NUCLEOTIDE SEQUENCE</scope>
    <source>
        <strain evidence="9">MAHUQ-71</strain>
    </source>
</reference>
<evidence type="ECO:0000313" key="10">
    <source>
        <dbReference type="Proteomes" id="UP001160625"/>
    </source>
</evidence>
<dbReference type="InterPro" id="IPR014027">
    <property type="entry name" value="UDP-Glc/GDP-Man_DH_C"/>
</dbReference>
<evidence type="ECO:0000256" key="7">
    <source>
        <dbReference type="PIRNR" id="PIRNR000124"/>
    </source>
</evidence>
<dbReference type="EC" id="1.1.1.22" evidence="3 7"/>
<dbReference type="SMART" id="SM00984">
    <property type="entry name" value="UDPG_MGDP_dh_C"/>
    <property type="match status" value="1"/>
</dbReference>
<dbReference type="NCBIfam" id="TIGR03026">
    <property type="entry name" value="NDP-sugDHase"/>
    <property type="match status" value="1"/>
</dbReference>
<keyword evidence="5 7" id="KW-0520">NAD</keyword>
<dbReference type="PIRSF" id="PIRSF500134">
    <property type="entry name" value="UDPglc_DH_bac"/>
    <property type="match status" value="1"/>
</dbReference>
<organism evidence="9 10">
    <name type="scientific">Sphingomonas oryzagri</name>
    <dbReference type="NCBI Taxonomy" id="3042314"/>
    <lineage>
        <taxon>Bacteria</taxon>
        <taxon>Pseudomonadati</taxon>
        <taxon>Pseudomonadota</taxon>
        <taxon>Alphaproteobacteria</taxon>
        <taxon>Sphingomonadales</taxon>
        <taxon>Sphingomonadaceae</taxon>
        <taxon>Sphingomonas</taxon>
    </lineage>
</organism>
<comment type="caution">
    <text evidence="9">The sequence shown here is derived from an EMBL/GenBank/DDBJ whole genome shotgun (WGS) entry which is preliminary data.</text>
</comment>
<evidence type="ECO:0000259" key="8">
    <source>
        <dbReference type="SMART" id="SM00984"/>
    </source>
</evidence>
<feature type="domain" description="UDP-glucose/GDP-mannose dehydrogenase C-terminal" evidence="8">
    <location>
        <begin position="319"/>
        <end position="404"/>
    </location>
</feature>
<protein>
    <recommendedName>
        <fullName evidence="3 7">UDP-glucose 6-dehydrogenase</fullName>
        <ecNumber evidence="3 7">1.1.1.22</ecNumber>
    </recommendedName>
</protein>
<dbReference type="InterPro" id="IPR036220">
    <property type="entry name" value="UDP-Glc/GDP-Man_DH_C_sf"/>
</dbReference>
<dbReference type="Pfam" id="PF00984">
    <property type="entry name" value="UDPG_MGDP_dh"/>
    <property type="match status" value="1"/>
</dbReference>
<dbReference type="InterPro" id="IPR001732">
    <property type="entry name" value="UDP-Glc/GDP-Man_DH_N"/>
</dbReference>
<dbReference type="SUPFAM" id="SSF48179">
    <property type="entry name" value="6-phosphogluconate dehydrogenase C-terminal domain-like"/>
    <property type="match status" value="1"/>
</dbReference>